<dbReference type="GO" id="GO:0003697">
    <property type="term" value="F:single-stranded DNA binding"/>
    <property type="evidence" value="ECO:0007669"/>
    <property type="project" value="TreeGrafter"/>
</dbReference>
<name>A0A7I4YBQ0_HAECO</name>
<dbReference type="GO" id="GO:0003690">
    <property type="term" value="F:double-stranded DNA binding"/>
    <property type="evidence" value="ECO:0007669"/>
    <property type="project" value="TreeGrafter"/>
</dbReference>
<dbReference type="OMA" id="CITERTC"/>
<dbReference type="GO" id="GO:0005634">
    <property type="term" value="C:nucleus"/>
    <property type="evidence" value="ECO:0007669"/>
    <property type="project" value="TreeGrafter"/>
</dbReference>
<dbReference type="GO" id="GO:0035861">
    <property type="term" value="C:site of double-strand break"/>
    <property type="evidence" value="ECO:0007669"/>
    <property type="project" value="TreeGrafter"/>
</dbReference>
<dbReference type="GO" id="GO:0000729">
    <property type="term" value="P:DNA double-strand break processing"/>
    <property type="evidence" value="ECO:0007669"/>
    <property type="project" value="TreeGrafter"/>
</dbReference>
<evidence type="ECO:0000256" key="1">
    <source>
        <dbReference type="SAM" id="MobiDB-lite"/>
    </source>
</evidence>
<sequence length="111" mass="12610">MDKRQIRTIFLFQFKLGRSAAGTARDINDAFGPGMTNQRTAQWWFKKFRPGDESLEDDERSGRPSAVDKEELRTSVEENPRTTLMDIGSRLNVSSSTVDTHMQEIGKSKEA</sequence>
<dbReference type="GO" id="GO:0042800">
    <property type="term" value="F:histone H3K4 methyltransferase activity"/>
    <property type="evidence" value="ECO:0007669"/>
    <property type="project" value="TreeGrafter"/>
</dbReference>
<evidence type="ECO:0000259" key="2">
    <source>
        <dbReference type="Pfam" id="PF17906"/>
    </source>
</evidence>
<dbReference type="Gene3D" id="1.10.10.1450">
    <property type="match status" value="1"/>
</dbReference>
<dbReference type="GO" id="GO:0044547">
    <property type="term" value="F:DNA topoisomerase binding"/>
    <property type="evidence" value="ECO:0007669"/>
    <property type="project" value="TreeGrafter"/>
</dbReference>
<proteinExistence type="predicted"/>
<dbReference type="PANTHER" id="PTHR46060">
    <property type="entry name" value="MARINER MOS1 TRANSPOSASE-LIKE PROTEIN"/>
    <property type="match status" value="1"/>
</dbReference>
<dbReference type="GO" id="GO:0000793">
    <property type="term" value="C:condensed chromosome"/>
    <property type="evidence" value="ECO:0007669"/>
    <property type="project" value="TreeGrafter"/>
</dbReference>
<dbReference type="InterPro" id="IPR041426">
    <property type="entry name" value="Mos1_HTH"/>
</dbReference>
<dbReference type="Pfam" id="PF17906">
    <property type="entry name" value="HTH_48"/>
    <property type="match status" value="1"/>
</dbReference>
<evidence type="ECO:0000313" key="4">
    <source>
        <dbReference type="WBParaSite" id="HCON_00078040-00001"/>
    </source>
</evidence>
<dbReference type="GO" id="GO:0044774">
    <property type="term" value="P:mitotic DNA integrity checkpoint signaling"/>
    <property type="evidence" value="ECO:0007669"/>
    <property type="project" value="TreeGrafter"/>
</dbReference>
<protein>
    <submittedName>
        <fullName evidence="4">HTH_48 domain-containing protein</fullName>
    </submittedName>
</protein>
<dbReference type="PANTHER" id="PTHR46060:SF2">
    <property type="entry name" value="HISTONE-LYSINE N-METHYLTRANSFERASE SETMAR"/>
    <property type="match status" value="1"/>
</dbReference>
<accession>A0A7I4YBQ0</accession>
<feature type="region of interest" description="Disordered" evidence="1">
    <location>
        <begin position="52"/>
        <end position="82"/>
    </location>
</feature>
<evidence type="ECO:0000313" key="3">
    <source>
        <dbReference type="Proteomes" id="UP000025227"/>
    </source>
</evidence>
<dbReference type="OrthoDB" id="5872915at2759"/>
<dbReference type="GO" id="GO:0031297">
    <property type="term" value="P:replication fork processing"/>
    <property type="evidence" value="ECO:0007669"/>
    <property type="project" value="TreeGrafter"/>
</dbReference>
<reference evidence="4" key="1">
    <citation type="submission" date="2020-12" db="UniProtKB">
        <authorList>
            <consortium name="WormBaseParasite"/>
        </authorList>
    </citation>
    <scope>IDENTIFICATION</scope>
    <source>
        <strain evidence="4">MHco3</strain>
    </source>
</reference>
<dbReference type="GO" id="GO:0000014">
    <property type="term" value="F:single-stranded DNA endodeoxyribonuclease activity"/>
    <property type="evidence" value="ECO:0007669"/>
    <property type="project" value="TreeGrafter"/>
</dbReference>
<dbReference type="GO" id="GO:0015074">
    <property type="term" value="P:DNA integration"/>
    <property type="evidence" value="ECO:0007669"/>
    <property type="project" value="TreeGrafter"/>
</dbReference>
<feature type="compositionally biased region" description="Basic and acidic residues" evidence="1">
    <location>
        <begin position="60"/>
        <end position="80"/>
    </location>
</feature>
<dbReference type="InterPro" id="IPR052709">
    <property type="entry name" value="Transposase-MT_Hybrid"/>
</dbReference>
<dbReference type="Proteomes" id="UP000025227">
    <property type="component" value="Unplaced"/>
</dbReference>
<organism evidence="3 4">
    <name type="scientific">Haemonchus contortus</name>
    <name type="common">Barber pole worm</name>
    <dbReference type="NCBI Taxonomy" id="6289"/>
    <lineage>
        <taxon>Eukaryota</taxon>
        <taxon>Metazoa</taxon>
        <taxon>Ecdysozoa</taxon>
        <taxon>Nematoda</taxon>
        <taxon>Chromadorea</taxon>
        <taxon>Rhabditida</taxon>
        <taxon>Rhabditina</taxon>
        <taxon>Rhabditomorpha</taxon>
        <taxon>Strongyloidea</taxon>
        <taxon>Trichostrongylidae</taxon>
        <taxon>Haemonchus</taxon>
    </lineage>
</organism>
<dbReference type="GO" id="GO:0046975">
    <property type="term" value="F:histone H3K36 methyltransferase activity"/>
    <property type="evidence" value="ECO:0007669"/>
    <property type="project" value="TreeGrafter"/>
</dbReference>
<dbReference type="GO" id="GO:0006303">
    <property type="term" value="P:double-strand break repair via nonhomologous end joining"/>
    <property type="evidence" value="ECO:0007669"/>
    <property type="project" value="TreeGrafter"/>
</dbReference>
<feature type="domain" description="Mos1 transposase HTH" evidence="2">
    <location>
        <begin position="3"/>
        <end position="52"/>
    </location>
</feature>
<dbReference type="AlphaFoldDB" id="A0A7I4YBQ0"/>
<keyword evidence="3" id="KW-1185">Reference proteome</keyword>
<dbReference type="WBParaSite" id="HCON_00078040-00001">
    <property type="protein sequence ID" value="HCON_00078040-00001"/>
    <property type="gene ID" value="HCON_00078040"/>
</dbReference>